<keyword evidence="6 10" id="KW-0418">Kinase</keyword>
<feature type="transmembrane region" description="Helical" evidence="8">
    <location>
        <begin position="16"/>
        <end position="39"/>
    </location>
</feature>
<keyword evidence="8" id="KW-0472">Membrane</keyword>
<dbReference type="GO" id="GO:0000155">
    <property type="term" value="F:phosphorelay sensor kinase activity"/>
    <property type="evidence" value="ECO:0007669"/>
    <property type="project" value="InterPro"/>
</dbReference>
<dbReference type="InterPro" id="IPR003661">
    <property type="entry name" value="HisK_dim/P_dom"/>
</dbReference>
<dbReference type="AlphaFoldDB" id="A0A1E5D752"/>
<dbReference type="Gene3D" id="3.30.565.10">
    <property type="entry name" value="Histidine kinase-like ATPase, C-terminal domain"/>
    <property type="match status" value="1"/>
</dbReference>
<keyword evidence="4" id="KW-0808">Transferase</keyword>
<organism evidence="10 11">
    <name type="scientific">Vibrio genomosp. F6 str. FF-238</name>
    <dbReference type="NCBI Taxonomy" id="1191298"/>
    <lineage>
        <taxon>Bacteria</taxon>
        <taxon>Pseudomonadati</taxon>
        <taxon>Pseudomonadota</taxon>
        <taxon>Gammaproteobacteria</taxon>
        <taxon>Vibrionales</taxon>
        <taxon>Vibrionaceae</taxon>
        <taxon>Vibrio</taxon>
    </lineage>
</organism>
<dbReference type="Proteomes" id="UP000094165">
    <property type="component" value="Unassembled WGS sequence"/>
</dbReference>
<dbReference type="PANTHER" id="PTHR45436">
    <property type="entry name" value="SENSOR HISTIDINE KINASE YKOH"/>
    <property type="match status" value="1"/>
</dbReference>
<dbReference type="SUPFAM" id="SSF55874">
    <property type="entry name" value="ATPase domain of HSP90 chaperone/DNA topoisomerase II/histidine kinase"/>
    <property type="match status" value="1"/>
</dbReference>
<dbReference type="EC" id="2.7.13.3" evidence="2"/>
<gene>
    <name evidence="10" type="ORF">A130_02665</name>
</gene>
<evidence type="ECO:0000256" key="8">
    <source>
        <dbReference type="SAM" id="Phobius"/>
    </source>
</evidence>
<evidence type="ECO:0000256" key="3">
    <source>
        <dbReference type="ARBA" id="ARBA00022553"/>
    </source>
</evidence>
<evidence type="ECO:0000256" key="6">
    <source>
        <dbReference type="ARBA" id="ARBA00022777"/>
    </source>
</evidence>
<evidence type="ECO:0000313" key="11">
    <source>
        <dbReference type="Proteomes" id="UP000094165"/>
    </source>
</evidence>
<evidence type="ECO:0000256" key="7">
    <source>
        <dbReference type="ARBA" id="ARBA00022989"/>
    </source>
</evidence>
<dbReference type="InterPro" id="IPR036097">
    <property type="entry name" value="HisK_dim/P_sf"/>
</dbReference>
<evidence type="ECO:0000256" key="1">
    <source>
        <dbReference type="ARBA" id="ARBA00000085"/>
    </source>
</evidence>
<dbReference type="EMBL" id="AJYW02000031">
    <property type="protein sequence ID" value="OEE79059.1"/>
    <property type="molecule type" value="Genomic_DNA"/>
</dbReference>
<evidence type="ECO:0000256" key="4">
    <source>
        <dbReference type="ARBA" id="ARBA00022679"/>
    </source>
</evidence>
<sequence>MINTFRSSTKSLTGRLALFFALLSTVVGGVSYTIFYSAIHWSEDRFGERRIILDRNEAISRYQAGEDGVITIDILTEAYNDWDLIPKEYLPFFQDKTFFIGEVGDDPHSRMVYVGNFSKNGTQFPIILLSEIDKVELQLDEIIFSVSVVMGLVTTLMLLFGALLYRLSKRLIEPINSLSKQLETNKGKVDQAFSINNGAAVEFKLLADQMNHYRHEINSLLKREQAFARYASHELRTPLTVVRGSNKLLSRGDNNEFQTRQIKRIDDAAYQMSTMVDALLGLVRYERDHDSEPMREFSESELKSILDQNSEQAVLKQVNVECTIETSPQVQATTAVMNMIIGNLVRNAIAATNQGVVEVRMTSEYINIKDQGEGLTEKPSADGHGLGLLIVDDLCSRYGWSFSLSNHKSGGCEAVVTFPSLQKSIPLADS</sequence>
<dbReference type="SUPFAM" id="SSF47384">
    <property type="entry name" value="Homodimeric domain of signal transducing histidine kinase"/>
    <property type="match status" value="1"/>
</dbReference>
<dbReference type="InterPro" id="IPR050428">
    <property type="entry name" value="TCS_sensor_his_kinase"/>
</dbReference>
<comment type="catalytic activity">
    <reaction evidence="1">
        <text>ATP + protein L-histidine = ADP + protein N-phospho-L-histidine.</text>
        <dbReference type="EC" id="2.7.13.3"/>
    </reaction>
</comment>
<proteinExistence type="predicted"/>
<name>A0A1E5D752_9VIBR</name>
<dbReference type="SMART" id="SM00387">
    <property type="entry name" value="HATPase_c"/>
    <property type="match status" value="1"/>
</dbReference>
<dbReference type="Pfam" id="PF02518">
    <property type="entry name" value="HATPase_c"/>
    <property type="match status" value="1"/>
</dbReference>
<protein>
    <recommendedName>
        <fullName evidence="2">histidine kinase</fullName>
        <ecNumber evidence="2">2.7.13.3</ecNumber>
    </recommendedName>
</protein>
<evidence type="ECO:0000256" key="5">
    <source>
        <dbReference type="ARBA" id="ARBA00022692"/>
    </source>
</evidence>
<keyword evidence="5 8" id="KW-0812">Transmembrane</keyword>
<dbReference type="InterPro" id="IPR003594">
    <property type="entry name" value="HATPase_dom"/>
</dbReference>
<evidence type="ECO:0000259" key="9">
    <source>
        <dbReference type="PROSITE" id="PS50109"/>
    </source>
</evidence>
<keyword evidence="3" id="KW-0597">Phosphoprotein</keyword>
<dbReference type="InterPro" id="IPR005467">
    <property type="entry name" value="His_kinase_dom"/>
</dbReference>
<evidence type="ECO:0000256" key="2">
    <source>
        <dbReference type="ARBA" id="ARBA00012438"/>
    </source>
</evidence>
<feature type="transmembrane region" description="Helical" evidence="8">
    <location>
        <begin position="142"/>
        <end position="165"/>
    </location>
</feature>
<keyword evidence="11" id="KW-1185">Reference proteome</keyword>
<evidence type="ECO:0000313" key="10">
    <source>
        <dbReference type="EMBL" id="OEE79059.1"/>
    </source>
</evidence>
<dbReference type="PROSITE" id="PS50109">
    <property type="entry name" value="HIS_KIN"/>
    <property type="match status" value="1"/>
</dbReference>
<dbReference type="CDD" id="cd00082">
    <property type="entry name" value="HisKA"/>
    <property type="match status" value="1"/>
</dbReference>
<keyword evidence="7 8" id="KW-1133">Transmembrane helix</keyword>
<comment type="caution">
    <text evidence="10">The sequence shown here is derived from an EMBL/GenBank/DDBJ whole genome shotgun (WGS) entry which is preliminary data.</text>
</comment>
<dbReference type="RefSeq" id="WP_017051989.1">
    <property type="nucleotide sequence ID" value="NZ_AJYW02000031.1"/>
</dbReference>
<dbReference type="SMART" id="SM00388">
    <property type="entry name" value="HisKA"/>
    <property type="match status" value="1"/>
</dbReference>
<dbReference type="InterPro" id="IPR036890">
    <property type="entry name" value="HATPase_C_sf"/>
</dbReference>
<dbReference type="Pfam" id="PF00512">
    <property type="entry name" value="HisKA"/>
    <property type="match status" value="1"/>
</dbReference>
<dbReference type="Gene3D" id="1.10.287.130">
    <property type="match status" value="1"/>
</dbReference>
<reference evidence="10 11" key="1">
    <citation type="journal article" date="2012" name="Science">
        <title>Ecological populations of bacteria act as socially cohesive units of antibiotic production and resistance.</title>
        <authorList>
            <person name="Cordero O.X."/>
            <person name="Wildschutte H."/>
            <person name="Kirkup B."/>
            <person name="Proehl S."/>
            <person name="Ngo L."/>
            <person name="Hussain F."/>
            <person name="Le Roux F."/>
            <person name="Mincer T."/>
            <person name="Polz M.F."/>
        </authorList>
    </citation>
    <scope>NUCLEOTIDE SEQUENCE [LARGE SCALE GENOMIC DNA]</scope>
    <source>
        <strain evidence="10 11">FF-238</strain>
    </source>
</reference>
<accession>A0A1E5D752</accession>
<dbReference type="PANTHER" id="PTHR45436:SF16">
    <property type="entry name" value="HISTIDINE KINASE"/>
    <property type="match status" value="1"/>
</dbReference>
<dbReference type="GO" id="GO:0005886">
    <property type="term" value="C:plasma membrane"/>
    <property type="evidence" value="ECO:0007669"/>
    <property type="project" value="TreeGrafter"/>
</dbReference>
<feature type="domain" description="Histidine kinase" evidence="9">
    <location>
        <begin position="230"/>
        <end position="422"/>
    </location>
</feature>